<keyword evidence="7" id="KW-0479">Metal-binding</keyword>
<dbReference type="Proteomes" id="UP000594800">
    <property type="component" value="Chromosome"/>
</dbReference>
<evidence type="ECO:0000256" key="5">
    <source>
        <dbReference type="ARBA" id="ARBA00023125"/>
    </source>
</evidence>
<evidence type="ECO:0000313" key="9">
    <source>
        <dbReference type="Proteomes" id="UP000594800"/>
    </source>
</evidence>
<keyword evidence="9" id="KW-1185">Reference proteome</keyword>
<dbReference type="GO" id="GO:0005829">
    <property type="term" value="C:cytosol"/>
    <property type="evidence" value="ECO:0007669"/>
    <property type="project" value="TreeGrafter"/>
</dbReference>
<dbReference type="PANTHER" id="PTHR33202:SF6">
    <property type="entry name" value="ZINC UPTAKE REGULATION PROTEIN"/>
    <property type="match status" value="1"/>
</dbReference>
<keyword evidence="5" id="KW-0238">DNA-binding</keyword>
<sequence>MASDPKRKTHAERVLEHLRRQTKPLSAYQILEDLRGEGVTAPTTVYRALDQLVASGRAHRIESLNAFTACSDPSHTETPVFEICEDCGAVTEHVDARLAESIAALSSHSGFTPQHSIIEIRGRCGACRPDAQTT</sequence>
<dbReference type="EMBL" id="CP064942">
    <property type="protein sequence ID" value="QPH53311.1"/>
    <property type="molecule type" value="Genomic_DNA"/>
</dbReference>
<dbReference type="GO" id="GO:0000976">
    <property type="term" value="F:transcription cis-regulatory region binding"/>
    <property type="evidence" value="ECO:0007669"/>
    <property type="project" value="TreeGrafter"/>
</dbReference>
<comment type="similarity">
    <text evidence="1">Belongs to the Fur family.</text>
</comment>
<evidence type="ECO:0000256" key="3">
    <source>
        <dbReference type="ARBA" id="ARBA00022833"/>
    </source>
</evidence>
<dbReference type="KEGG" id="poz:I0K15_16190"/>
<evidence type="ECO:0000256" key="4">
    <source>
        <dbReference type="ARBA" id="ARBA00023015"/>
    </source>
</evidence>
<gene>
    <name evidence="8" type="ORF">I0K15_16190</name>
</gene>
<dbReference type="InterPro" id="IPR043135">
    <property type="entry name" value="Fur_C"/>
</dbReference>
<organism evidence="8 9">
    <name type="scientific">Pontivivens ytuae</name>
    <dbReference type="NCBI Taxonomy" id="2789856"/>
    <lineage>
        <taxon>Bacteria</taxon>
        <taxon>Pseudomonadati</taxon>
        <taxon>Pseudomonadota</taxon>
        <taxon>Alphaproteobacteria</taxon>
        <taxon>Rhodobacterales</taxon>
        <taxon>Paracoccaceae</taxon>
        <taxon>Pontivivens</taxon>
    </lineage>
</organism>
<keyword evidence="3 7" id="KW-0862">Zinc</keyword>
<dbReference type="InterPro" id="IPR036390">
    <property type="entry name" value="WH_DNA-bd_sf"/>
</dbReference>
<dbReference type="Pfam" id="PF01475">
    <property type="entry name" value="FUR"/>
    <property type="match status" value="1"/>
</dbReference>
<evidence type="ECO:0000256" key="2">
    <source>
        <dbReference type="ARBA" id="ARBA00022491"/>
    </source>
</evidence>
<dbReference type="SUPFAM" id="SSF46785">
    <property type="entry name" value="Winged helix' DNA-binding domain"/>
    <property type="match status" value="1"/>
</dbReference>
<dbReference type="PANTHER" id="PTHR33202">
    <property type="entry name" value="ZINC UPTAKE REGULATION PROTEIN"/>
    <property type="match status" value="1"/>
</dbReference>
<dbReference type="InterPro" id="IPR036388">
    <property type="entry name" value="WH-like_DNA-bd_sf"/>
</dbReference>
<accession>A0A7S9LQ91</accession>
<evidence type="ECO:0000256" key="7">
    <source>
        <dbReference type="PIRSR" id="PIRSR602481-1"/>
    </source>
</evidence>
<keyword evidence="6" id="KW-0804">Transcription</keyword>
<dbReference type="Gene3D" id="1.10.10.10">
    <property type="entry name" value="Winged helix-like DNA-binding domain superfamily/Winged helix DNA-binding domain"/>
    <property type="match status" value="1"/>
</dbReference>
<keyword evidence="4" id="KW-0805">Transcription regulation</keyword>
<feature type="binding site" evidence="7">
    <location>
        <position position="127"/>
    </location>
    <ligand>
        <name>Zn(2+)</name>
        <dbReference type="ChEBI" id="CHEBI:29105"/>
    </ligand>
</feature>
<dbReference type="Gene3D" id="3.30.1490.190">
    <property type="match status" value="1"/>
</dbReference>
<dbReference type="AlphaFoldDB" id="A0A7S9LQ91"/>
<dbReference type="GO" id="GO:0003700">
    <property type="term" value="F:DNA-binding transcription factor activity"/>
    <property type="evidence" value="ECO:0007669"/>
    <property type="project" value="InterPro"/>
</dbReference>
<dbReference type="GO" id="GO:0008270">
    <property type="term" value="F:zinc ion binding"/>
    <property type="evidence" value="ECO:0007669"/>
    <property type="project" value="TreeGrafter"/>
</dbReference>
<proteinExistence type="inferred from homology"/>
<dbReference type="InterPro" id="IPR002481">
    <property type="entry name" value="FUR"/>
</dbReference>
<comment type="cofactor">
    <cofactor evidence="7">
        <name>Zn(2+)</name>
        <dbReference type="ChEBI" id="CHEBI:29105"/>
    </cofactor>
    <text evidence="7">Binds 1 zinc ion per subunit.</text>
</comment>
<dbReference type="GO" id="GO:0045892">
    <property type="term" value="P:negative regulation of DNA-templated transcription"/>
    <property type="evidence" value="ECO:0007669"/>
    <property type="project" value="TreeGrafter"/>
</dbReference>
<feature type="binding site" evidence="7">
    <location>
        <position position="84"/>
    </location>
    <ligand>
        <name>Zn(2+)</name>
        <dbReference type="ChEBI" id="CHEBI:29105"/>
    </ligand>
</feature>
<dbReference type="RefSeq" id="WP_196102521.1">
    <property type="nucleotide sequence ID" value="NZ_CP064942.1"/>
</dbReference>
<evidence type="ECO:0000256" key="1">
    <source>
        <dbReference type="ARBA" id="ARBA00007957"/>
    </source>
</evidence>
<evidence type="ECO:0000313" key="8">
    <source>
        <dbReference type="EMBL" id="QPH53311.1"/>
    </source>
</evidence>
<evidence type="ECO:0000256" key="6">
    <source>
        <dbReference type="ARBA" id="ARBA00023163"/>
    </source>
</evidence>
<reference evidence="8 9" key="1">
    <citation type="submission" date="2020-11" db="EMBL/GenBank/DDBJ databases">
        <title>Description of Pontivivens ytuae sp. nov. isolated from deep sea sediment of Mariana Trench.</title>
        <authorList>
            <person name="Wang Z."/>
            <person name="Sun Q.-L."/>
            <person name="Xu X.-D."/>
            <person name="Tang Y.-Z."/>
            <person name="Zhang J."/>
        </authorList>
    </citation>
    <scope>NUCLEOTIDE SEQUENCE [LARGE SCALE GENOMIC DNA]</scope>
    <source>
        <strain evidence="8 9">MT2928</strain>
    </source>
</reference>
<feature type="binding site" evidence="7">
    <location>
        <position position="87"/>
    </location>
    <ligand>
        <name>Zn(2+)</name>
        <dbReference type="ChEBI" id="CHEBI:29105"/>
    </ligand>
</feature>
<keyword evidence="2" id="KW-0678">Repressor</keyword>
<name>A0A7S9LQ91_9RHOB</name>
<feature type="binding site" evidence="7">
    <location>
        <position position="124"/>
    </location>
    <ligand>
        <name>Zn(2+)</name>
        <dbReference type="ChEBI" id="CHEBI:29105"/>
    </ligand>
</feature>
<dbReference type="GO" id="GO:1900376">
    <property type="term" value="P:regulation of secondary metabolite biosynthetic process"/>
    <property type="evidence" value="ECO:0007669"/>
    <property type="project" value="TreeGrafter"/>
</dbReference>
<protein>
    <submittedName>
        <fullName evidence="8">Transcriptional repressor</fullName>
    </submittedName>
</protein>